<dbReference type="InterPro" id="IPR031981">
    <property type="entry name" value="MIEAP_C"/>
</dbReference>
<evidence type="ECO:0000313" key="5">
    <source>
        <dbReference type="Proteomes" id="UP000828390"/>
    </source>
</evidence>
<keyword evidence="1" id="KW-0175">Coiled coil</keyword>
<reference evidence="4" key="2">
    <citation type="submission" date="2020-11" db="EMBL/GenBank/DDBJ databases">
        <authorList>
            <person name="McCartney M.A."/>
            <person name="Auch B."/>
            <person name="Kono T."/>
            <person name="Mallez S."/>
            <person name="Becker A."/>
            <person name="Gohl D.M."/>
            <person name="Silverstein K.A.T."/>
            <person name="Koren S."/>
            <person name="Bechman K.B."/>
            <person name="Herman A."/>
            <person name="Abrahante J.E."/>
            <person name="Garbe J."/>
        </authorList>
    </citation>
    <scope>NUCLEOTIDE SEQUENCE</scope>
    <source>
        <strain evidence="4">Duluth1</strain>
        <tissue evidence="4">Whole animal</tissue>
    </source>
</reference>
<sequence>MSFSQRKLEAILKTVNRELEEQGVLSERLTQDIWNNLMSHLLQGEITLAFPIRQYMQEHIRKKRQDKIYTFASIIQSLDELLDRYIQTPTLDDRHEKPKNEPKASKKQKDVSYQDQARPQMAQHVSQTRAEKTDKPYQKPDVTQKTRPLKTAVTQTDRQSPMLTPTKIDKRETSMQTIRFTQQEASTQIRRESFAPTPIPHHDMAIETDREEKNEEDELSREQYFTMQANQSVLQTTVEDQQLKIKKLQETVARLEQNKLALMDEIKDLGTDRSDKIDVYKKAEMEIKFLRNELKIKEQSLQLSHIERNELLDRLSEVTSNKMSKTNGRNRDEETTRPSAIAEQYLKFYDSEWMDALNLLTLEMKDEKTSIHWLFDILKESYAFNVITNDSHTKLLLENLCFPFSRTSEIKDVDKYSTDETTRKMVADLKKMTAKEAVAQIQVHFLKHMQKSRKDYRKDNKTFKKLTPFMDRCSELSWFMINQTPPICLDETVRQTGDDFDRDAYRFYKHHGTKLDYIVWPALYMASKEGYIFVQGIAQAKQEGIALRIASSMSQSSSKH</sequence>
<dbReference type="AlphaFoldDB" id="A0A9D4QK25"/>
<feature type="region of interest" description="Disordered" evidence="2">
    <location>
        <begin position="89"/>
        <end position="159"/>
    </location>
</feature>
<proteinExistence type="predicted"/>
<gene>
    <name evidence="4" type="ORF">DPMN_107347</name>
</gene>
<feature type="compositionally biased region" description="Polar residues" evidence="2">
    <location>
        <begin position="145"/>
        <end position="159"/>
    </location>
</feature>
<feature type="coiled-coil region" evidence="1">
    <location>
        <begin position="238"/>
        <end position="300"/>
    </location>
</feature>
<comment type="caution">
    <text evidence="4">The sequence shown here is derived from an EMBL/GenBank/DDBJ whole genome shotgun (WGS) entry which is preliminary data.</text>
</comment>
<dbReference type="Proteomes" id="UP000828390">
    <property type="component" value="Unassembled WGS sequence"/>
</dbReference>
<evidence type="ECO:0000256" key="1">
    <source>
        <dbReference type="SAM" id="Coils"/>
    </source>
</evidence>
<feature type="compositionally biased region" description="Polar residues" evidence="2">
    <location>
        <begin position="113"/>
        <end position="128"/>
    </location>
</feature>
<protein>
    <recommendedName>
        <fullName evidence="3">Mitochondria-eating protein C-terminal domain-containing protein</fullName>
    </recommendedName>
</protein>
<feature type="compositionally biased region" description="Basic and acidic residues" evidence="2">
    <location>
        <begin position="129"/>
        <end position="144"/>
    </location>
</feature>
<dbReference type="Pfam" id="PF16026">
    <property type="entry name" value="MIEAP"/>
    <property type="match status" value="1"/>
</dbReference>
<dbReference type="EMBL" id="JAIWYP010000004">
    <property type="protein sequence ID" value="KAH3834029.1"/>
    <property type="molecule type" value="Genomic_DNA"/>
</dbReference>
<reference evidence="4" key="1">
    <citation type="journal article" date="2019" name="bioRxiv">
        <title>The Genome of the Zebra Mussel, Dreissena polymorpha: A Resource for Invasive Species Research.</title>
        <authorList>
            <person name="McCartney M.A."/>
            <person name="Auch B."/>
            <person name="Kono T."/>
            <person name="Mallez S."/>
            <person name="Zhang Y."/>
            <person name="Obille A."/>
            <person name="Becker A."/>
            <person name="Abrahante J.E."/>
            <person name="Garbe J."/>
            <person name="Badalamenti J.P."/>
            <person name="Herman A."/>
            <person name="Mangelson H."/>
            <person name="Liachko I."/>
            <person name="Sullivan S."/>
            <person name="Sone E.D."/>
            <person name="Koren S."/>
            <person name="Silverstein K.A.T."/>
            <person name="Beckman K.B."/>
            <person name="Gohl D.M."/>
        </authorList>
    </citation>
    <scope>NUCLEOTIDE SEQUENCE</scope>
    <source>
        <strain evidence="4">Duluth1</strain>
        <tissue evidence="4">Whole animal</tissue>
    </source>
</reference>
<accession>A0A9D4QK25</accession>
<evidence type="ECO:0000313" key="4">
    <source>
        <dbReference type="EMBL" id="KAH3834029.1"/>
    </source>
</evidence>
<evidence type="ECO:0000259" key="3">
    <source>
        <dbReference type="Pfam" id="PF16026"/>
    </source>
</evidence>
<feature type="domain" description="Mitochondria-eating protein C-terminal" evidence="3">
    <location>
        <begin position="337"/>
        <end position="538"/>
    </location>
</feature>
<organism evidence="4 5">
    <name type="scientific">Dreissena polymorpha</name>
    <name type="common">Zebra mussel</name>
    <name type="synonym">Mytilus polymorpha</name>
    <dbReference type="NCBI Taxonomy" id="45954"/>
    <lineage>
        <taxon>Eukaryota</taxon>
        <taxon>Metazoa</taxon>
        <taxon>Spiralia</taxon>
        <taxon>Lophotrochozoa</taxon>
        <taxon>Mollusca</taxon>
        <taxon>Bivalvia</taxon>
        <taxon>Autobranchia</taxon>
        <taxon>Heteroconchia</taxon>
        <taxon>Euheterodonta</taxon>
        <taxon>Imparidentia</taxon>
        <taxon>Neoheterodontei</taxon>
        <taxon>Myida</taxon>
        <taxon>Dreissenoidea</taxon>
        <taxon>Dreissenidae</taxon>
        <taxon>Dreissena</taxon>
    </lineage>
</organism>
<name>A0A9D4QK25_DREPO</name>
<feature type="compositionally biased region" description="Basic and acidic residues" evidence="2">
    <location>
        <begin position="91"/>
        <end position="112"/>
    </location>
</feature>
<evidence type="ECO:0000256" key="2">
    <source>
        <dbReference type="SAM" id="MobiDB-lite"/>
    </source>
</evidence>
<keyword evidence="5" id="KW-1185">Reference proteome</keyword>